<dbReference type="EMBL" id="CACVKT020001889">
    <property type="protein sequence ID" value="CAC5373434.1"/>
    <property type="molecule type" value="Genomic_DNA"/>
</dbReference>
<dbReference type="Proteomes" id="UP000507470">
    <property type="component" value="Unassembled WGS sequence"/>
</dbReference>
<keyword evidence="2" id="KW-0812">Transmembrane</keyword>
<keyword evidence="2" id="KW-0472">Membrane</keyword>
<feature type="transmembrane region" description="Helical" evidence="2">
    <location>
        <begin position="12"/>
        <end position="31"/>
    </location>
</feature>
<evidence type="ECO:0008006" key="5">
    <source>
        <dbReference type="Google" id="ProtNLM"/>
    </source>
</evidence>
<accession>A0A6J8ASS4</accession>
<organism evidence="3 4">
    <name type="scientific">Mytilus coruscus</name>
    <name type="common">Sea mussel</name>
    <dbReference type="NCBI Taxonomy" id="42192"/>
    <lineage>
        <taxon>Eukaryota</taxon>
        <taxon>Metazoa</taxon>
        <taxon>Spiralia</taxon>
        <taxon>Lophotrochozoa</taxon>
        <taxon>Mollusca</taxon>
        <taxon>Bivalvia</taxon>
        <taxon>Autobranchia</taxon>
        <taxon>Pteriomorphia</taxon>
        <taxon>Mytilida</taxon>
        <taxon>Mytiloidea</taxon>
        <taxon>Mytilidae</taxon>
        <taxon>Mytilinae</taxon>
        <taxon>Mytilus</taxon>
    </lineage>
</organism>
<feature type="transmembrane region" description="Helical" evidence="2">
    <location>
        <begin position="139"/>
        <end position="159"/>
    </location>
</feature>
<evidence type="ECO:0000256" key="2">
    <source>
        <dbReference type="SAM" id="Phobius"/>
    </source>
</evidence>
<dbReference type="AlphaFoldDB" id="A0A6J8ASS4"/>
<evidence type="ECO:0000313" key="3">
    <source>
        <dbReference type="EMBL" id="CAC5373434.1"/>
    </source>
</evidence>
<evidence type="ECO:0000313" key="4">
    <source>
        <dbReference type="Proteomes" id="UP000507470"/>
    </source>
</evidence>
<gene>
    <name evidence="3" type="ORF">MCOR_11194</name>
</gene>
<feature type="region of interest" description="Disordered" evidence="1">
    <location>
        <begin position="394"/>
        <end position="413"/>
    </location>
</feature>
<name>A0A6J8ASS4_MYTCO</name>
<reference evidence="3 4" key="1">
    <citation type="submission" date="2020-06" db="EMBL/GenBank/DDBJ databases">
        <authorList>
            <person name="Li R."/>
            <person name="Bekaert M."/>
        </authorList>
    </citation>
    <scope>NUCLEOTIDE SEQUENCE [LARGE SCALE GENOMIC DNA]</scope>
    <source>
        <strain evidence="4">wild</strain>
    </source>
</reference>
<feature type="region of interest" description="Disordered" evidence="1">
    <location>
        <begin position="337"/>
        <end position="364"/>
    </location>
</feature>
<sequence>MENLTRVKIMWTWCPTRNVMVALIAFVWFLANRRYDICCYNYEWTNGKCNECRVGTTTNVVAGRCASCKYNSFGYKCIEKCVCDQSQRCDPEVGCVPKTSITAMQTTYTGTTEPSLLQNETVTTKETPLIRNGTSIEEGIVLAICITSCFILNGVGYMIHKHRKRQSLKVRINNEEVILQPLEPYPYIGVYDEIDENSLSFDTTDLILTLPASHYETIDVFAHDTLSITTGTEHGVTGYLEPYFTIEEDGDPQSEDRISQKECILSNSSNSDVVAQDNTAYNNLYQPLQDNWQDGSHGYEVAVMVHRCIESSTVFDENTTSNPYYNVNQALQREFDMKSPSDEHQKSAETKSGHDKRLLGDDSSSVFKNGNLQDYINMNVESIISMGNCDAMESSKPFDQDKSKTVDQKSFSSDFDSKTESVNTCSNNICCFQDDNNSNSTSYEDAKSCI</sequence>
<feature type="compositionally biased region" description="Basic and acidic residues" evidence="1">
    <location>
        <begin position="396"/>
        <end position="407"/>
    </location>
</feature>
<evidence type="ECO:0000256" key="1">
    <source>
        <dbReference type="SAM" id="MobiDB-lite"/>
    </source>
</evidence>
<feature type="compositionally biased region" description="Basic and acidic residues" evidence="1">
    <location>
        <begin position="337"/>
        <end position="360"/>
    </location>
</feature>
<keyword evidence="4" id="KW-1185">Reference proteome</keyword>
<proteinExistence type="predicted"/>
<keyword evidence="2" id="KW-1133">Transmembrane helix</keyword>
<protein>
    <recommendedName>
        <fullName evidence="5">MEGF10_11</fullName>
    </recommendedName>
</protein>